<gene>
    <name evidence="8" type="ORF">SSX86_019036</name>
</gene>
<dbReference type="PIRSF" id="PIRSF017811">
    <property type="entry name" value="CDK_inhib_pln"/>
    <property type="match status" value="1"/>
</dbReference>
<keyword evidence="3 5" id="KW-0649">Protein kinase inhibitor</keyword>
<evidence type="ECO:0000259" key="7">
    <source>
        <dbReference type="Pfam" id="PF02234"/>
    </source>
</evidence>
<sequence length="196" mass="21790">MEPQVGGVWTRARTRAMAEKTADNSSGGVKRRKISNKKFNKSSSTFVKTKTFDCEINHIRNQNSCFHAAARYRRSGGVPASCCSSTGTMEKLKVSDLEESVEETETTARCNLDESAPPITSEFKSSASKRSMVTNKTCGTVIPGEKKPPEDELEGFFAAAQEGLSERFKNKYNYDIVNDTPLKGRFEWIGIINQEK</sequence>
<dbReference type="EMBL" id="JBCNJP010000019">
    <property type="protein sequence ID" value="KAK9061852.1"/>
    <property type="molecule type" value="Genomic_DNA"/>
</dbReference>
<dbReference type="GO" id="GO:0051726">
    <property type="term" value="P:regulation of cell cycle"/>
    <property type="evidence" value="ECO:0007669"/>
    <property type="project" value="InterPro"/>
</dbReference>
<evidence type="ECO:0000256" key="1">
    <source>
        <dbReference type="ARBA" id="ARBA00004642"/>
    </source>
</evidence>
<keyword evidence="4" id="KW-0131">Cell cycle</keyword>
<evidence type="ECO:0000256" key="3">
    <source>
        <dbReference type="ARBA" id="ARBA00023013"/>
    </source>
</evidence>
<comment type="similarity">
    <text evidence="2 5">Belongs to the CDI family. ICK/KRP subfamily.</text>
</comment>
<evidence type="ECO:0000313" key="8">
    <source>
        <dbReference type="EMBL" id="KAK9061852.1"/>
    </source>
</evidence>
<dbReference type="PANTHER" id="PTHR46776">
    <property type="entry name" value="CYCLIN-DEPENDENT KINASE INHIBITOR 4-RELATED"/>
    <property type="match status" value="1"/>
</dbReference>
<organism evidence="8 9">
    <name type="scientific">Deinandra increscens subsp. villosa</name>
    <dbReference type="NCBI Taxonomy" id="3103831"/>
    <lineage>
        <taxon>Eukaryota</taxon>
        <taxon>Viridiplantae</taxon>
        <taxon>Streptophyta</taxon>
        <taxon>Embryophyta</taxon>
        <taxon>Tracheophyta</taxon>
        <taxon>Spermatophyta</taxon>
        <taxon>Magnoliopsida</taxon>
        <taxon>eudicotyledons</taxon>
        <taxon>Gunneridae</taxon>
        <taxon>Pentapetalae</taxon>
        <taxon>asterids</taxon>
        <taxon>campanulids</taxon>
        <taxon>Asterales</taxon>
        <taxon>Asteraceae</taxon>
        <taxon>Asteroideae</taxon>
        <taxon>Heliantheae alliance</taxon>
        <taxon>Madieae</taxon>
        <taxon>Madiinae</taxon>
        <taxon>Deinandra</taxon>
    </lineage>
</organism>
<evidence type="ECO:0000313" key="9">
    <source>
        <dbReference type="Proteomes" id="UP001408789"/>
    </source>
</evidence>
<dbReference type="AlphaFoldDB" id="A0AAP0CX03"/>
<name>A0AAP0CX03_9ASTR</name>
<evidence type="ECO:0000256" key="5">
    <source>
        <dbReference type="PIRNR" id="PIRNR017811"/>
    </source>
</evidence>
<dbReference type="InterPro" id="IPR044898">
    <property type="entry name" value="CDI_dom_sf"/>
</dbReference>
<comment type="subcellular location">
    <subcellularLocation>
        <location evidence="1">Nucleus</location>
        <location evidence="1">Nucleoplasm</location>
    </subcellularLocation>
</comment>
<keyword evidence="9" id="KW-1185">Reference proteome</keyword>
<proteinExistence type="inferred from homology"/>
<feature type="region of interest" description="Disordered" evidence="6">
    <location>
        <begin position="1"/>
        <end position="35"/>
    </location>
</feature>
<dbReference type="Gene3D" id="4.10.365.10">
    <property type="entry name" value="p27"/>
    <property type="match status" value="1"/>
</dbReference>
<dbReference type="InterPro" id="IPR003175">
    <property type="entry name" value="CDI_dom"/>
</dbReference>
<comment type="caution">
    <text evidence="8">The sequence shown here is derived from an EMBL/GenBank/DDBJ whole genome shotgun (WGS) entry which is preliminary data.</text>
</comment>
<evidence type="ECO:0000256" key="2">
    <source>
        <dbReference type="ARBA" id="ARBA00010274"/>
    </source>
</evidence>
<reference evidence="8 9" key="1">
    <citation type="submission" date="2024-04" db="EMBL/GenBank/DDBJ databases">
        <title>The reference genome of an endangered Asteraceae, Deinandra increscens subsp. villosa, native to the Central Coast of California.</title>
        <authorList>
            <person name="Guilliams M."/>
            <person name="Hasenstab-Lehman K."/>
            <person name="Meyer R."/>
            <person name="Mcevoy S."/>
        </authorList>
    </citation>
    <scope>NUCLEOTIDE SEQUENCE [LARGE SCALE GENOMIC DNA]</scope>
    <source>
        <tissue evidence="8">Leaf</tissue>
    </source>
</reference>
<feature type="domain" description="Cyclin-dependent kinase inhibitor" evidence="7">
    <location>
        <begin position="148"/>
        <end position="188"/>
    </location>
</feature>
<dbReference type="InterPro" id="IPR044275">
    <property type="entry name" value="KRP"/>
</dbReference>
<protein>
    <recommendedName>
        <fullName evidence="5">Cyclin-dependent kinase inhibitor</fullName>
    </recommendedName>
</protein>
<evidence type="ECO:0000256" key="6">
    <source>
        <dbReference type="SAM" id="MobiDB-lite"/>
    </source>
</evidence>
<accession>A0AAP0CX03</accession>
<dbReference type="GO" id="GO:0004861">
    <property type="term" value="F:cyclin-dependent protein serine/threonine kinase inhibitor activity"/>
    <property type="evidence" value="ECO:0007669"/>
    <property type="project" value="UniProtKB-UniRule"/>
</dbReference>
<dbReference type="Proteomes" id="UP001408789">
    <property type="component" value="Unassembled WGS sequence"/>
</dbReference>
<evidence type="ECO:0000256" key="4">
    <source>
        <dbReference type="ARBA" id="ARBA00023306"/>
    </source>
</evidence>
<dbReference type="GO" id="GO:0005654">
    <property type="term" value="C:nucleoplasm"/>
    <property type="evidence" value="ECO:0007669"/>
    <property type="project" value="UniProtKB-SubCell"/>
</dbReference>
<dbReference type="Pfam" id="PF02234">
    <property type="entry name" value="CDI"/>
    <property type="match status" value="1"/>
</dbReference>